<proteinExistence type="predicted"/>
<keyword evidence="1" id="KW-1133">Transmembrane helix</keyword>
<dbReference type="STRING" id="1379903.ATO8_15883"/>
<dbReference type="eggNOG" id="ENOG503315B">
    <property type="taxonomic scope" value="Bacteria"/>
</dbReference>
<feature type="transmembrane region" description="Helical" evidence="1">
    <location>
        <begin position="48"/>
        <end position="71"/>
    </location>
</feature>
<comment type="caution">
    <text evidence="2">The sequence shown here is derived from an EMBL/GenBank/DDBJ whole genome shotgun (WGS) entry which is preliminary data.</text>
</comment>
<gene>
    <name evidence="2" type="ORF">ATO8_15883</name>
</gene>
<evidence type="ECO:0000256" key="1">
    <source>
        <dbReference type="SAM" id="Phobius"/>
    </source>
</evidence>
<dbReference type="RefSeq" id="WP_043845877.1">
    <property type="nucleotide sequence ID" value="NZ_AQQW01000010.1"/>
</dbReference>
<protein>
    <submittedName>
        <fullName evidence="2">Uncharacterized protein</fullName>
    </submittedName>
</protein>
<reference evidence="2 3" key="1">
    <citation type="journal article" date="2014" name="Antonie Van Leeuwenhoek">
        <title>Roseivivax atlanticus sp. nov., isolated from surface seawater of the Atlantic Ocean.</title>
        <authorList>
            <person name="Li G."/>
            <person name="Lai Q."/>
            <person name="Liu X."/>
            <person name="Sun F."/>
            <person name="Shao Z."/>
        </authorList>
    </citation>
    <scope>NUCLEOTIDE SEQUENCE [LARGE SCALE GENOMIC DNA]</scope>
    <source>
        <strain evidence="2 3">22II-s10s</strain>
    </source>
</reference>
<accession>W4HG49</accession>
<keyword evidence="3" id="KW-1185">Reference proteome</keyword>
<dbReference type="AlphaFoldDB" id="W4HG49"/>
<feature type="transmembrane region" description="Helical" evidence="1">
    <location>
        <begin position="6"/>
        <end position="27"/>
    </location>
</feature>
<evidence type="ECO:0000313" key="2">
    <source>
        <dbReference type="EMBL" id="ETW11742.1"/>
    </source>
</evidence>
<dbReference type="EMBL" id="AQQW01000010">
    <property type="protein sequence ID" value="ETW11742.1"/>
    <property type="molecule type" value="Genomic_DNA"/>
</dbReference>
<keyword evidence="1" id="KW-0472">Membrane</keyword>
<evidence type="ECO:0000313" key="3">
    <source>
        <dbReference type="Proteomes" id="UP000019063"/>
    </source>
</evidence>
<dbReference type="OrthoDB" id="7875737at2"/>
<dbReference type="Proteomes" id="UP000019063">
    <property type="component" value="Unassembled WGS sequence"/>
</dbReference>
<name>W4HG49_9RHOB</name>
<organism evidence="2 3">
    <name type="scientific">Roseivivax marinus</name>
    <dbReference type="NCBI Taxonomy" id="1379903"/>
    <lineage>
        <taxon>Bacteria</taxon>
        <taxon>Pseudomonadati</taxon>
        <taxon>Pseudomonadota</taxon>
        <taxon>Alphaproteobacteria</taxon>
        <taxon>Rhodobacterales</taxon>
        <taxon>Roseobacteraceae</taxon>
        <taxon>Roseivivax</taxon>
    </lineage>
</organism>
<keyword evidence="1" id="KW-0812">Transmembrane</keyword>
<sequence>MAELLVWGGAILSVAGLVGLVLCILKVTRARRANLGDEALREAVRKVVPLNMAALFLSMIGLMIVIVGIFLG</sequence>